<dbReference type="PANTHER" id="PTHR10683:SF18">
    <property type="entry name" value="TRANSALDOLASE"/>
    <property type="match status" value="1"/>
</dbReference>
<evidence type="ECO:0000256" key="1">
    <source>
        <dbReference type="ARBA" id="ARBA00023270"/>
    </source>
</evidence>
<dbReference type="Proteomes" id="UP001163846">
    <property type="component" value="Unassembled WGS sequence"/>
</dbReference>
<feature type="compositionally biased region" description="Low complexity" evidence="2">
    <location>
        <begin position="641"/>
        <end position="653"/>
    </location>
</feature>
<dbReference type="InterPro" id="IPR001585">
    <property type="entry name" value="TAL/FSA"/>
</dbReference>
<feature type="region of interest" description="Disordered" evidence="2">
    <location>
        <begin position="692"/>
        <end position="718"/>
    </location>
</feature>
<feature type="region of interest" description="Disordered" evidence="2">
    <location>
        <begin position="639"/>
        <end position="676"/>
    </location>
</feature>
<evidence type="ECO:0000313" key="3">
    <source>
        <dbReference type="EMBL" id="KAJ3841196.1"/>
    </source>
</evidence>
<feature type="compositionally biased region" description="Low complexity" evidence="2">
    <location>
        <begin position="573"/>
        <end position="582"/>
    </location>
</feature>
<sequence length="718" mass="79658">MNTNSLLTISFSRMTGRLEQPAIDAHADAKPARRIRSIPSVTPSQRLKKNTETVMQVDVPEWRPTLEESLKCSGIRIVADTLDYDVLMRRPAASGMNLEVAMQKIGRDTHGGYQLYAAIKKTLDLFEAKNIFKNLVENDPQWSYIIRSVAYQLLVDLGAMMMDRISGHHFTTFIIDPCVLSLATDSDSKNPAFDNPQIVRNVVDEAKWFRELLELAEVDHSRIVLDIPATKIGVLAASILEREGIHTNLCMISGLMHAITCAKMRPYCITIDVASILSWYEKTASDKGVSIPGNLEGEALLDHPGIVAIQSIVRYYQLHSIPTKIAGRNFRTVHELSLLGHEFFALFLSQDMIQECRRTRLPFYLPRNPSDKPLAFDHPKDSLPIASQAALAAPPFPQVKIDPDQVLNDPDFYKPNFDWLNSDFSTPHPAFPSPDKLFSSITLGSLDTMSRQSVELSSRILEELEHQIHLRVTPPTELYDTRCEISIWNDFARYYGCTPPPSSSRAGGKPGDPLPRVSQPGSKKKKQSLQELGKGLPASNPSSATQIVSPKPRRPLRRPSSRKEKRQLDLERSSTPSPESTSGKMIDAEAQTIPEFASDEEITRIIALTFGANLLNVRGTEEEQAHARQEMARLVRDAFATTSSSSTVGTSTTPPRKSSQAATSPPAGDTVELSKGKQQVLAFNAALEERTRMKEKENAATKDNKTVGGGLVEGVDYF</sequence>
<accession>A0AA38PEE2</accession>
<dbReference type="Gene3D" id="3.20.20.70">
    <property type="entry name" value="Aldolase class I"/>
    <property type="match status" value="1"/>
</dbReference>
<keyword evidence="1" id="KW-0704">Schiff base</keyword>
<feature type="region of interest" description="Disordered" evidence="2">
    <location>
        <begin position="500"/>
        <end position="587"/>
    </location>
</feature>
<comment type="caution">
    <text evidence="3">The sequence shown here is derived from an EMBL/GenBank/DDBJ whole genome shotgun (WGS) entry which is preliminary data.</text>
</comment>
<dbReference type="AlphaFoldDB" id="A0AA38PEE2"/>
<name>A0AA38PEE2_9AGAR</name>
<feature type="compositionally biased region" description="Basic and acidic residues" evidence="2">
    <location>
        <begin position="692"/>
        <end position="705"/>
    </location>
</feature>
<dbReference type="GO" id="GO:0005975">
    <property type="term" value="P:carbohydrate metabolic process"/>
    <property type="evidence" value="ECO:0007669"/>
    <property type="project" value="InterPro"/>
</dbReference>
<feature type="compositionally biased region" description="Polar residues" evidence="2">
    <location>
        <begin position="654"/>
        <end position="663"/>
    </location>
</feature>
<dbReference type="SUPFAM" id="SSF51569">
    <property type="entry name" value="Aldolase"/>
    <property type="match status" value="1"/>
</dbReference>
<organism evidence="3 4">
    <name type="scientific">Lentinula raphanica</name>
    <dbReference type="NCBI Taxonomy" id="153919"/>
    <lineage>
        <taxon>Eukaryota</taxon>
        <taxon>Fungi</taxon>
        <taxon>Dikarya</taxon>
        <taxon>Basidiomycota</taxon>
        <taxon>Agaricomycotina</taxon>
        <taxon>Agaricomycetes</taxon>
        <taxon>Agaricomycetidae</taxon>
        <taxon>Agaricales</taxon>
        <taxon>Marasmiineae</taxon>
        <taxon>Omphalotaceae</taxon>
        <taxon>Lentinula</taxon>
    </lineage>
</organism>
<gene>
    <name evidence="3" type="ORF">F5878DRAFT_610922</name>
</gene>
<dbReference type="InterPro" id="IPR013785">
    <property type="entry name" value="Aldolase_TIM"/>
</dbReference>
<evidence type="ECO:0000256" key="2">
    <source>
        <dbReference type="SAM" id="MobiDB-lite"/>
    </source>
</evidence>
<feature type="compositionally biased region" description="Polar residues" evidence="2">
    <location>
        <begin position="539"/>
        <end position="548"/>
    </location>
</feature>
<evidence type="ECO:0000313" key="4">
    <source>
        <dbReference type="Proteomes" id="UP001163846"/>
    </source>
</evidence>
<evidence type="ECO:0008006" key="5">
    <source>
        <dbReference type="Google" id="ProtNLM"/>
    </source>
</evidence>
<proteinExistence type="predicted"/>
<dbReference type="PANTHER" id="PTHR10683">
    <property type="entry name" value="TRANSALDOLASE"/>
    <property type="match status" value="1"/>
</dbReference>
<dbReference type="Pfam" id="PF00923">
    <property type="entry name" value="TAL_FSA"/>
    <property type="match status" value="1"/>
</dbReference>
<reference evidence="3" key="1">
    <citation type="submission" date="2022-08" db="EMBL/GenBank/DDBJ databases">
        <authorList>
            <consortium name="DOE Joint Genome Institute"/>
            <person name="Min B."/>
            <person name="Riley R."/>
            <person name="Sierra-Patev S."/>
            <person name="Naranjo-Ortiz M."/>
            <person name="Looney B."/>
            <person name="Konkel Z."/>
            <person name="Slot J.C."/>
            <person name="Sakamoto Y."/>
            <person name="Steenwyk J.L."/>
            <person name="Rokas A."/>
            <person name="Carro J."/>
            <person name="Camarero S."/>
            <person name="Ferreira P."/>
            <person name="Molpeceres G."/>
            <person name="Ruiz-Duenas F.J."/>
            <person name="Serrano A."/>
            <person name="Henrissat B."/>
            <person name="Drula E."/>
            <person name="Hughes K.W."/>
            <person name="Mata J.L."/>
            <person name="Ishikawa N.K."/>
            <person name="Vargas-Isla R."/>
            <person name="Ushijima S."/>
            <person name="Smith C.A."/>
            <person name="Ahrendt S."/>
            <person name="Andreopoulos W."/>
            <person name="He G."/>
            <person name="Labutti K."/>
            <person name="Lipzen A."/>
            <person name="Ng V."/>
            <person name="Sandor L."/>
            <person name="Barry K."/>
            <person name="Martinez A.T."/>
            <person name="Xiao Y."/>
            <person name="Gibbons J.G."/>
            <person name="Terashima K."/>
            <person name="Hibbett D.S."/>
            <person name="Grigoriev I.V."/>
        </authorList>
    </citation>
    <scope>NUCLEOTIDE SEQUENCE</scope>
    <source>
        <strain evidence="3">TFB9207</strain>
    </source>
</reference>
<dbReference type="EMBL" id="MU806048">
    <property type="protein sequence ID" value="KAJ3841196.1"/>
    <property type="molecule type" value="Genomic_DNA"/>
</dbReference>
<protein>
    <recommendedName>
        <fullName evidence="5">Transaldolase</fullName>
    </recommendedName>
</protein>
<keyword evidence="4" id="KW-1185">Reference proteome</keyword>
<dbReference type="GO" id="GO:0004801">
    <property type="term" value="F:transaldolase activity"/>
    <property type="evidence" value="ECO:0007669"/>
    <property type="project" value="TreeGrafter"/>
</dbReference>
<feature type="compositionally biased region" description="Basic residues" evidence="2">
    <location>
        <begin position="551"/>
        <end position="565"/>
    </location>
</feature>